<dbReference type="Proteomes" id="UP001266099">
    <property type="component" value="Unassembled WGS sequence"/>
</dbReference>
<evidence type="ECO:0000313" key="3">
    <source>
        <dbReference type="EMBL" id="MDR6939445.1"/>
    </source>
</evidence>
<accession>A0ABU1T232</accession>
<organism evidence="3 4">
    <name type="scientific">Arcanobacterium hippocoleae</name>
    <dbReference type="NCBI Taxonomy" id="149017"/>
    <lineage>
        <taxon>Bacteria</taxon>
        <taxon>Bacillati</taxon>
        <taxon>Actinomycetota</taxon>
        <taxon>Actinomycetes</taxon>
        <taxon>Actinomycetales</taxon>
        <taxon>Actinomycetaceae</taxon>
        <taxon>Arcanobacterium</taxon>
    </lineage>
</organism>
<protein>
    <submittedName>
        <fullName evidence="3">Uncharacterized protein</fullName>
    </submittedName>
</protein>
<comment type="caution">
    <text evidence="3">The sequence shown here is derived from an EMBL/GenBank/DDBJ whole genome shotgun (WGS) entry which is preliminary data.</text>
</comment>
<evidence type="ECO:0000313" key="4">
    <source>
        <dbReference type="Proteomes" id="UP001266099"/>
    </source>
</evidence>
<keyword evidence="1" id="KW-0732">Signal</keyword>
<gene>
    <name evidence="2" type="ORF">J2S36_000038</name>
    <name evidence="3" type="ORF">J2S36_000988</name>
</gene>
<dbReference type="EMBL" id="JAVDUJ010000001">
    <property type="protein sequence ID" value="MDR6939445.1"/>
    <property type="molecule type" value="Genomic_DNA"/>
</dbReference>
<reference evidence="3 4" key="1">
    <citation type="submission" date="2023-07" db="EMBL/GenBank/DDBJ databases">
        <title>Sequencing the genomes of 1000 actinobacteria strains.</title>
        <authorList>
            <person name="Klenk H.-P."/>
        </authorList>
    </citation>
    <scope>NUCLEOTIDE SEQUENCE [LARGE SCALE GENOMIC DNA]</scope>
    <source>
        <strain evidence="3 4">DSM 15539</strain>
    </source>
</reference>
<name>A0ABU1T232_9ACTO</name>
<proteinExistence type="predicted"/>
<dbReference type="EMBL" id="JAVDUJ010000001">
    <property type="protein sequence ID" value="MDR6938495.1"/>
    <property type="molecule type" value="Genomic_DNA"/>
</dbReference>
<feature type="chain" id="PRO_5045032614" evidence="1">
    <location>
        <begin position="27"/>
        <end position="186"/>
    </location>
</feature>
<dbReference type="RefSeq" id="WP_309954381.1">
    <property type="nucleotide sequence ID" value="NZ_CP136414.1"/>
</dbReference>
<sequence>MTAKTAIIAAITSATLSMSSVGVATAADINTVGGGNTEVSVMNSDIASSQELEQLAQELENIFATYLSQNDAGRWYVTEAGYMSHVNKADLEVIAARLNGEPFVNNTAIQTRSSDYTKCVIDVTGLGAIAGLFTGAFTKLIERQLWKEAALYIVKIVGKNAIKGGVVGLAASLAASAIWCATPWSR</sequence>
<evidence type="ECO:0000313" key="2">
    <source>
        <dbReference type="EMBL" id="MDR6938495.1"/>
    </source>
</evidence>
<keyword evidence="4" id="KW-1185">Reference proteome</keyword>
<evidence type="ECO:0000256" key="1">
    <source>
        <dbReference type="SAM" id="SignalP"/>
    </source>
</evidence>
<feature type="signal peptide" evidence="1">
    <location>
        <begin position="1"/>
        <end position="26"/>
    </location>
</feature>